<gene>
    <name evidence="1" type="ORF">E2C01_085667</name>
</gene>
<dbReference type="EMBL" id="VSRR010085202">
    <property type="protein sequence ID" value="MPC90670.1"/>
    <property type="molecule type" value="Genomic_DNA"/>
</dbReference>
<proteinExistence type="predicted"/>
<organism evidence="1 2">
    <name type="scientific">Portunus trituberculatus</name>
    <name type="common">Swimming crab</name>
    <name type="synonym">Neptunus trituberculatus</name>
    <dbReference type="NCBI Taxonomy" id="210409"/>
    <lineage>
        <taxon>Eukaryota</taxon>
        <taxon>Metazoa</taxon>
        <taxon>Ecdysozoa</taxon>
        <taxon>Arthropoda</taxon>
        <taxon>Crustacea</taxon>
        <taxon>Multicrustacea</taxon>
        <taxon>Malacostraca</taxon>
        <taxon>Eumalacostraca</taxon>
        <taxon>Eucarida</taxon>
        <taxon>Decapoda</taxon>
        <taxon>Pleocyemata</taxon>
        <taxon>Brachyura</taxon>
        <taxon>Eubrachyura</taxon>
        <taxon>Portunoidea</taxon>
        <taxon>Portunidae</taxon>
        <taxon>Portuninae</taxon>
        <taxon>Portunus</taxon>
    </lineage>
</organism>
<comment type="caution">
    <text evidence="1">The sequence shown here is derived from an EMBL/GenBank/DDBJ whole genome shotgun (WGS) entry which is preliminary data.</text>
</comment>
<keyword evidence="2" id="KW-1185">Reference proteome</keyword>
<sequence>MGLLNYAHYASHCSLTSHKTQHLPSVPQEAPYSHEQYTLPSSYNLHLQYLAPQASPGPFTLRSSITMEVASFLCSIISSRRLTRTFPFQRLKKRASLLMALILNSPLHVHLQTKNSPTKDSTVLPPLHLPLPVPPTPKVVVILKVSPSLY</sequence>
<evidence type="ECO:0000313" key="1">
    <source>
        <dbReference type="EMBL" id="MPC90670.1"/>
    </source>
</evidence>
<evidence type="ECO:0000313" key="2">
    <source>
        <dbReference type="Proteomes" id="UP000324222"/>
    </source>
</evidence>
<protein>
    <submittedName>
        <fullName evidence="1">Uncharacterized protein</fullName>
    </submittedName>
</protein>
<accession>A0A5B7J1M2</accession>
<dbReference type="Proteomes" id="UP000324222">
    <property type="component" value="Unassembled WGS sequence"/>
</dbReference>
<dbReference type="AlphaFoldDB" id="A0A5B7J1M2"/>
<reference evidence="1 2" key="1">
    <citation type="submission" date="2019-05" db="EMBL/GenBank/DDBJ databases">
        <title>Another draft genome of Portunus trituberculatus and its Hox gene families provides insights of decapod evolution.</title>
        <authorList>
            <person name="Jeong J.-H."/>
            <person name="Song I."/>
            <person name="Kim S."/>
            <person name="Choi T."/>
            <person name="Kim D."/>
            <person name="Ryu S."/>
            <person name="Kim W."/>
        </authorList>
    </citation>
    <scope>NUCLEOTIDE SEQUENCE [LARGE SCALE GENOMIC DNA]</scope>
    <source>
        <tissue evidence="1">Muscle</tissue>
    </source>
</reference>
<name>A0A5B7J1M2_PORTR</name>